<dbReference type="Proteomes" id="UP000515734">
    <property type="component" value="Chromosome"/>
</dbReference>
<dbReference type="EMBL" id="AP023287">
    <property type="protein sequence ID" value="BCI55966.1"/>
    <property type="molecule type" value="Genomic_DNA"/>
</dbReference>
<dbReference type="GO" id="GO:0004497">
    <property type="term" value="F:monooxygenase activity"/>
    <property type="evidence" value="ECO:0007669"/>
    <property type="project" value="UniProtKB-KW"/>
</dbReference>
<dbReference type="PRINTS" id="PR00469">
    <property type="entry name" value="PNDRDTASEII"/>
</dbReference>
<dbReference type="PANTHER" id="PTHR43539:SF78">
    <property type="entry name" value="FLAVIN-CONTAINING MONOOXYGENASE"/>
    <property type="match status" value="1"/>
</dbReference>
<gene>
    <name evidence="3" type="ORF">NIIDNTM18_52440</name>
</gene>
<feature type="region of interest" description="Disordered" evidence="2">
    <location>
        <begin position="380"/>
        <end position="404"/>
    </location>
</feature>
<dbReference type="InterPro" id="IPR050982">
    <property type="entry name" value="Auxin_biosynth/cation_transpt"/>
</dbReference>
<keyword evidence="3" id="KW-0503">Monooxygenase</keyword>
<dbReference type="GO" id="GO:0050660">
    <property type="term" value="F:flavin adenine dinucleotide binding"/>
    <property type="evidence" value="ECO:0007669"/>
    <property type="project" value="TreeGrafter"/>
</dbReference>
<evidence type="ECO:0000313" key="3">
    <source>
        <dbReference type="EMBL" id="BCI55966.1"/>
    </source>
</evidence>
<dbReference type="Pfam" id="PF13738">
    <property type="entry name" value="Pyr_redox_3"/>
    <property type="match status" value="1"/>
</dbReference>
<evidence type="ECO:0000256" key="1">
    <source>
        <dbReference type="ARBA" id="ARBA00023002"/>
    </source>
</evidence>
<dbReference type="SUPFAM" id="SSF51905">
    <property type="entry name" value="FAD/NAD(P)-binding domain"/>
    <property type="match status" value="2"/>
</dbReference>
<evidence type="ECO:0000256" key="2">
    <source>
        <dbReference type="SAM" id="MobiDB-lite"/>
    </source>
</evidence>
<evidence type="ECO:0000313" key="4">
    <source>
        <dbReference type="Proteomes" id="UP000515734"/>
    </source>
</evidence>
<proteinExistence type="predicted"/>
<dbReference type="InterPro" id="IPR036188">
    <property type="entry name" value="FAD/NAD-bd_sf"/>
</dbReference>
<dbReference type="GO" id="GO:0005829">
    <property type="term" value="C:cytosol"/>
    <property type="evidence" value="ECO:0007669"/>
    <property type="project" value="TreeGrafter"/>
</dbReference>
<protein>
    <submittedName>
        <fullName evidence="3">Monooxygenase</fullName>
    </submittedName>
</protein>
<dbReference type="Gene3D" id="3.50.50.60">
    <property type="entry name" value="FAD/NAD(P)-binding domain"/>
    <property type="match status" value="1"/>
</dbReference>
<name>A0A6S6PDB4_9MYCO</name>
<dbReference type="AlphaFoldDB" id="A0A6S6PDB4"/>
<dbReference type="PRINTS" id="PR00368">
    <property type="entry name" value="FADPNR"/>
</dbReference>
<accession>A0A6S6PDB4</accession>
<dbReference type="PANTHER" id="PTHR43539">
    <property type="entry name" value="FLAVIN-BINDING MONOOXYGENASE-LIKE PROTEIN (AFU_ORTHOLOGUE AFUA_4G09220)"/>
    <property type="match status" value="1"/>
</dbReference>
<keyword evidence="1" id="KW-0560">Oxidoreductase</keyword>
<reference evidence="3 4" key="1">
    <citation type="submission" date="2020-07" db="EMBL/GenBank/DDBJ databases">
        <title>Complete genome sequence of Mycolicibacterium litorale like strain isolated from cardiac implantable electronic device infection.</title>
        <authorList>
            <person name="Fukano H."/>
            <person name="Miyama H."/>
            <person name="Hoshino Y."/>
        </authorList>
    </citation>
    <scope>NUCLEOTIDE SEQUENCE [LARGE SCALE GENOMIC DNA]</scope>
    <source>
        <strain evidence="3 4">NIIDNTM18</strain>
    </source>
</reference>
<sequence length="404" mass="43760">MVPSAERDETVVIVGAGPCGMAIARQLKHQQKIDAVILDRASAPASAWRGRYDGFRLNTCGYWSHLPGQSIPRKYGRWPKRDDMVDYFDDYVRRQGLRLRLGVTVTRVDRADARWRITTDGDAYCADAVVIATGNYHTPALPAWPGMEGYPGELLHSADYRNPWPFAGRDVLVVGSGNSAVDIALQLSDRVAGRVRLAVRHPPHLVPRSAAGIPVDAFSTALHRLPVPVLDRAAALVSRLWFGDLTSAGLPAPRRGIYTALLEEGSIPTLADELVPRIKQGRIEVVPAVESFDAADVVLADGRTIRPEVVIGATGYRHGLEPLVGHLDVLDEEGAPVVNGLPGAAPGLWFAGYDEPLIGPLQSFRLQAGPLAEDVARQIRSASARPAARPEKMHPPRKVPSSAL</sequence>
<organism evidence="3 4">
    <name type="scientific">Mycolicibacterium litorale</name>
    <dbReference type="NCBI Taxonomy" id="758802"/>
    <lineage>
        <taxon>Bacteria</taxon>
        <taxon>Bacillati</taxon>
        <taxon>Actinomycetota</taxon>
        <taxon>Actinomycetes</taxon>
        <taxon>Mycobacteriales</taxon>
        <taxon>Mycobacteriaceae</taxon>
        <taxon>Mycolicibacterium</taxon>
    </lineage>
</organism>